<accession>A0A1R0XDP0</accession>
<keyword evidence="1" id="KW-0547">Nucleotide-binding</keyword>
<keyword evidence="4" id="KW-0067">ATP-binding</keyword>
<protein>
    <recommendedName>
        <fullName evidence="5">Helicase ATP-binding domain-containing protein</fullName>
    </recommendedName>
</protein>
<reference evidence="6 7" key="1">
    <citation type="submission" date="2016-10" db="EMBL/GenBank/DDBJ databases">
        <title>Paenibacillus species isolates.</title>
        <authorList>
            <person name="Beno S.M."/>
        </authorList>
    </citation>
    <scope>NUCLEOTIDE SEQUENCE [LARGE SCALE GENOMIC DNA]</scope>
    <source>
        <strain evidence="6 7">FSL H7-0604</strain>
    </source>
</reference>
<dbReference type="PANTHER" id="PTHR47961">
    <property type="entry name" value="DNA POLYMERASE THETA, PUTATIVE (AFU_ORTHOLOGUE AFUA_1G05260)-RELATED"/>
    <property type="match status" value="1"/>
</dbReference>
<dbReference type="GO" id="GO:0016787">
    <property type="term" value="F:hydrolase activity"/>
    <property type="evidence" value="ECO:0007669"/>
    <property type="project" value="UniProtKB-KW"/>
</dbReference>
<dbReference type="InterPro" id="IPR027417">
    <property type="entry name" value="P-loop_NTPase"/>
</dbReference>
<dbReference type="PANTHER" id="PTHR47961:SF6">
    <property type="entry name" value="DNA-DIRECTED DNA POLYMERASE"/>
    <property type="match status" value="1"/>
</dbReference>
<dbReference type="RefSeq" id="WP_051491625.1">
    <property type="nucleotide sequence ID" value="NZ_MKQP01000014.1"/>
</dbReference>
<feature type="domain" description="Helicase ATP-binding" evidence="5">
    <location>
        <begin position="145"/>
        <end position="310"/>
    </location>
</feature>
<dbReference type="GO" id="GO:0005524">
    <property type="term" value="F:ATP binding"/>
    <property type="evidence" value="ECO:0007669"/>
    <property type="project" value="UniProtKB-KW"/>
</dbReference>
<dbReference type="InterPro" id="IPR050474">
    <property type="entry name" value="Hel308_SKI2-like"/>
</dbReference>
<name>A0A1R0XDP0_9BACL</name>
<dbReference type="InterPro" id="IPR011545">
    <property type="entry name" value="DEAD/DEAH_box_helicase_dom"/>
</dbReference>
<sequence length="492" mass="56682">MTLLNKLVDRALHDPYMSGLLNKLEKQYASYFISGKVKIHNLTEKEYLDLLRFADILCRSEKYEARNIAYKIVSLLHVFYNDDQMFKLQAYNVLIKLGNFPSIRIVLGETKVKSDEVMLDQIIKETFQAAPGSNNVFTDTQYKLFEKMKDSNHFSFSGPTSFGKSFIFESFIKYLIEKKNGSDNIALLVPTRALINQVSTKLKNVINDNKYKILTKPMVPLLYKKNESKFIFVFTPERLIAYLSENNPVINYLLVDEAHKLLSETDTRAPLFYHALMIAKRKSINLYFSSPNVPNTDIFLQMVGNSVEETLSIKENSVAQNRFFIDCIQKRALYFSENGEENVLEYNGYASDPHTNLKNAINILGEKTPNIIYCNTKDDTIQYALEFSKTLQKRSNSELKELINLVENTMHEEYYLVDCLRKGVAYHFGGLPQRIREKIELLFQKKIIKNIFCTSTLLEGVNLPAKNIFILSNAIGLTKLSNGIWCTKIPIR</sequence>
<evidence type="ECO:0000256" key="3">
    <source>
        <dbReference type="ARBA" id="ARBA00022806"/>
    </source>
</evidence>
<dbReference type="PROSITE" id="PS51192">
    <property type="entry name" value="HELICASE_ATP_BIND_1"/>
    <property type="match status" value="1"/>
</dbReference>
<dbReference type="GO" id="GO:0003676">
    <property type="term" value="F:nucleic acid binding"/>
    <property type="evidence" value="ECO:0007669"/>
    <property type="project" value="InterPro"/>
</dbReference>
<keyword evidence="2" id="KW-0378">Hydrolase</keyword>
<dbReference type="Proteomes" id="UP000187465">
    <property type="component" value="Unassembled WGS sequence"/>
</dbReference>
<dbReference type="AlphaFoldDB" id="A0A1R0XDP0"/>
<proteinExistence type="predicted"/>
<dbReference type="InterPro" id="IPR014001">
    <property type="entry name" value="Helicase_ATP-bd"/>
</dbReference>
<comment type="caution">
    <text evidence="6">The sequence shown here is derived from an EMBL/GenBank/DDBJ whole genome shotgun (WGS) entry which is preliminary data.</text>
</comment>
<dbReference type="SUPFAM" id="SSF52540">
    <property type="entry name" value="P-loop containing nucleoside triphosphate hydrolases"/>
    <property type="match status" value="2"/>
</dbReference>
<keyword evidence="3" id="KW-0347">Helicase</keyword>
<dbReference type="Pfam" id="PF00270">
    <property type="entry name" value="DEAD"/>
    <property type="match status" value="1"/>
</dbReference>
<dbReference type="Gene3D" id="3.40.50.300">
    <property type="entry name" value="P-loop containing nucleotide triphosphate hydrolases"/>
    <property type="match status" value="2"/>
</dbReference>
<dbReference type="EMBL" id="MKQP01000014">
    <property type="protein sequence ID" value="OMD33184.1"/>
    <property type="molecule type" value="Genomic_DNA"/>
</dbReference>
<dbReference type="GO" id="GO:0004386">
    <property type="term" value="F:helicase activity"/>
    <property type="evidence" value="ECO:0007669"/>
    <property type="project" value="UniProtKB-KW"/>
</dbReference>
<gene>
    <name evidence="6" type="ORF">BJP51_12535</name>
</gene>
<evidence type="ECO:0000256" key="2">
    <source>
        <dbReference type="ARBA" id="ARBA00022801"/>
    </source>
</evidence>
<evidence type="ECO:0000256" key="4">
    <source>
        <dbReference type="ARBA" id="ARBA00022840"/>
    </source>
</evidence>
<dbReference type="SMART" id="SM00487">
    <property type="entry name" value="DEXDc"/>
    <property type="match status" value="1"/>
</dbReference>
<evidence type="ECO:0000259" key="5">
    <source>
        <dbReference type="PROSITE" id="PS51192"/>
    </source>
</evidence>
<evidence type="ECO:0000256" key="1">
    <source>
        <dbReference type="ARBA" id="ARBA00022741"/>
    </source>
</evidence>
<evidence type="ECO:0000313" key="7">
    <source>
        <dbReference type="Proteomes" id="UP000187465"/>
    </source>
</evidence>
<organism evidence="6 7">
    <name type="scientific">Paenibacillus odorifer</name>
    <dbReference type="NCBI Taxonomy" id="189426"/>
    <lineage>
        <taxon>Bacteria</taxon>
        <taxon>Bacillati</taxon>
        <taxon>Bacillota</taxon>
        <taxon>Bacilli</taxon>
        <taxon>Bacillales</taxon>
        <taxon>Paenibacillaceae</taxon>
        <taxon>Paenibacillus</taxon>
    </lineage>
</organism>
<evidence type="ECO:0000313" key="6">
    <source>
        <dbReference type="EMBL" id="OMD33184.1"/>
    </source>
</evidence>